<dbReference type="Pfam" id="PF04116">
    <property type="entry name" value="FA_hydroxylase"/>
    <property type="match status" value="1"/>
</dbReference>
<dbReference type="Proteomes" id="UP000267469">
    <property type="component" value="Unassembled WGS sequence"/>
</dbReference>
<dbReference type="OrthoDB" id="9770329at2"/>
<dbReference type="InterPro" id="IPR050307">
    <property type="entry name" value="Sterol_Desaturase_Related"/>
</dbReference>
<dbReference type="EMBL" id="RJTM01000029">
    <property type="protein sequence ID" value="RNL90659.1"/>
    <property type="molecule type" value="Genomic_DNA"/>
</dbReference>
<evidence type="ECO:0000256" key="4">
    <source>
        <dbReference type="ARBA" id="ARBA00023136"/>
    </source>
</evidence>
<keyword evidence="8" id="KW-1185">Reference proteome</keyword>
<feature type="transmembrane region" description="Helical" evidence="5">
    <location>
        <begin position="191"/>
        <end position="211"/>
    </location>
</feature>
<proteinExistence type="predicted"/>
<feature type="domain" description="Fatty acid hydroxylase" evidence="6">
    <location>
        <begin position="129"/>
        <end position="258"/>
    </location>
</feature>
<keyword evidence="2 5" id="KW-0812">Transmembrane</keyword>
<dbReference type="InterPro" id="IPR006694">
    <property type="entry name" value="Fatty_acid_hydroxylase"/>
</dbReference>
<evidence type="ECO:0000256" key="3">
    <source>
        <dbReference type="ARBA" id="ARBA00022989"/>
    </source>
</evidence>
<organism evidence="7 8">
    <name type="scientific">Sinomicrobium pectinilyticum</name>
    <dbReference type="NCBI Taxonomy" id="1084421"/>
    <lineage>
        <taxon>Bacteria</taxon>
        <taxon>Pseudomonadati</taxon>
        <taxon>Bacteroidota</taxon>
        <taxon>Flavobacteriia</taxon>
        <taxon>Flavobacteriales</taxon>
        <taxon>Flavobacteriaceae</taxon>
        <taxon>Sinomicrobium</taxon>
    </lineage>
</organism>
<keyword evidence="4 5" id="KW-0472">Membrane</keyword>
<evidence type="ECO:0000256" key="1">
    <source>
        <dbReference type="ARBA" id="ARBA00004370"/>
    </source>
</evidence>
<dbReference type="GO" id="GO:0005506">
    <property type="term" value="F:iron ion binding"/>
    <property type="evidence" value="ECO:0007669"/>
    <property type="project" value="InterPro"/>
</dbReference>
<dbReference type="AlphaFoldDB" id="A0A3N0ESJ6"/>
<dbReference type="PANTHER" id="PTHR11863">
    <property type="entry name" value="STEROL DESATURASE"/>
    <property type="match status" value="1"/>
</dbReference>
<keyword evidence="3 5" id="KW-1133">Transmembrane helix</keyword>
<evidence type="ECO:0000256" key="2">
    <source>
        <dbReference type="ARBA" id="ARBA00022692"/>
    </source>
</evidence>
<gene>
    <name evidence="7" type="ORF">ED312_05640</name>
</gene>
<feature type="transmembrane region" description="Helical" evidence="5">
    <location>
        <begin position="166"/>
        <end position="185"/>
    </location>
</feature>
<dbReference type="RefSeq" id="WP_123215037.1">
    <property type="nucleotide sequence ID" value="NZ_RJTM01000029.1"/>
</dbReference>
<comment type="caution">
    <text evidence="7">The sequence shown here is derived from an EMBL/GenBank/DDBJ whole genome shotgun (WGS) entry which is preliminary data.</text>
</comment>
<name>A0A3N0ESJ6_SINP1</name>
<dbReference type="GO" id="GO:0016491">
    <property type="term" value="F:oxidoreductase activity"/>
    <property type="evidence" value="ECO:0007669"/>
    <property type="project" value="InterPro"/>
</dbReference>
<evidence type="ECO:0000313" key="7">
    <source>
        <dbReference type="EMBL" id="RNL90659.1"/>
    </source>
</evidence>
<dbReference type="GO" id="GO:0008610">
    <property type="term" value="P:lipid biosynthetic process"/>
    <property type="evidence" value="ECO:0007669"/>
    <property type="project" value="InterPro"/>
</dbReference>
<sequence>MFLKIPVFWDSMLQEDPVFLYRMQEKIMIWSFETWYHTVISMFLFFNLLYWGSALGGQLLLKFFHRKAIIGAVDNHNLRLGQVKREISKSMSSITVFSLQGIVFQQGIQHGWLHLSYSSGWICLIEIPVLFFWNEIHFYLCHALMHRKWFMRHVHAEHHRSKEPTVFSTYSFHWFEAFLLGTVIIPPLMVHPFQVVSALSLPVMSILINMLGHSNYEFYRGTGNNHLLKFSYRHSMHHKTGRGNFGFMLPWFDRLFHTTYKTKEK</sequence>
<evidence type="ECO:0000256" key="5">
    <source>
        <dbReference type="SAM" id="Phobius"/>
    </source>
</evidence>
<protein>
    <submittedName>
        <fullName evidence="7">Fatty acid hydroxylase family protein</fullName>
    </submittedName>
</protein>
<feature type="transmembrane region" description="Helical" evidence="5">
    <location>
        <begin position="35"/>
        <end position="61"/>
    </location>
</feature>
<accession>A0A3N0ESJ6</accession>
<evidence type="ECO:0000313" key="8">
    <source>
        <dbReference type="Proteomes" id="UP000267469"/>
    </source>
</evidence>
<comment type="subcellular location">
    <subcellularLocation>
        <location evidence="1">Membrane</location>
    </subcellularLocation>
</comment>
<reference evidence="7 8" key="1">
    <citation type="submission" date="2018-10" db="EMBL/GenBank/DDBJ databases">
        <title>Sinomicrobium pectinilyticum sp. nov., a pectinase-producing bacterium isolated from alkaline and saline soil, and emended description of the genus Sinomicrobium.</title>
        <authorList>
            <person name="Cheng B."/>
            <person name="Li C."/>
            <person name="Lai Q."/>
            <person name="Du M."/>
            <person name="Shao Z."/>
            <person name="Xu P."/>
            <person name="Yang C."/>
        </authorList>
    </citation>
    <scope>NUCLEOTIDE SEQUENCE [LARGE SCALE GENOMIC DNA]</scope>
    <source>
        <strain evidence="7 8">5DNS001</strain>
    </source>
</reference>
<dbReference type="GO" id="GO:0016020">
    <property type="term" value="C:membrane"/>
    <property type="evidence" value="ECO:0007669"/>
    <property type="project" value="UniProtKB-SubCell"/>
</dbReference>
<evidence type="ECO:0000259" key="6">
    <source>
        <dbReference type="Pfam" id="PF04116"/>
    </source>
</evidence>